<evidence type="ECO:0000313" key="1">
    <source>
        <dbReference type="EMBL" id="KAL3507041.1"/>
    </source>
</evidence>
<organism evidence="1 2">
    <name type="scientific">Cinchona calisaya</name>
    <dbReference type="NCBI Taxonomy" id="153742"/>
    <lineage>
        <taxon>Eukaryota</taxon>
        <taxon>Viridiplantae</taxon>
        <taxon>Streptophyta</taxon>
        <taxon>Embryophyta</taxon>
        <taxon>Tracheophyta</taxon>
        <taxon>Spermatophyta</taxon>
        <taxon>Magnoliopsida</taxon>
        <taxon>eudicotyledons</taxon>
        <taxon>Gunneridae</taxon>
        <taxon>Pentapetalae</taxon>
        <taxon>asterids</taxon>
        <taxon>lamiids</taxon>
        <taxon>Gentianales</taxon>
        <taxon>Rubiaceae</taxon>
        <taxon>Cinchonoideae</taxon>
        <taxon>Cinchoneae</taxon>
        <taxon>Cinchona</taxon>
    </lineage>
</organism>
<gene>
    <name evidence="1" type="ORF">ACH5RR_032423</name>
</gene>
<reference evidence="1 2" key="1">
    <citation type="submission" date="2024-11" db="EMBL/GenBank/DDBJ databases">
        <title>A near-complete genome assembly of Cinchona calisaya.</title>
        <authorList>
            <person name="Lian D.C."/>
            <person name="Zhao X.W."/>
            <person name="Wei L."/>
        </authorList>
    </citation>
    <scope>NUCLEOTIDE SEQUENCE [LARGE SCALE GENOMIC DNA]</scope>
    <source>
        <tissue evidence="1">Nenye</tissue>
    </source>
</reference>
<dbReference type="Proteomes" id="UP001630127">
    <property type="component" value="Unassembled WGS sequence"/>
</dbReference>
<name>A0ABD2YK10_9GENT</name>
<keyword evidence="2" id="KW-1185">Reference proteome</keyword>
<comment type="caution">
    <text evidence="1">The sequence shown here is derived from an EMBL/GenBank/DDBJ whole genome shotgun (WGS) entry which is preliminary data.</text>
</comment>
<protein>
    <submittedName>
        <fullName evidence="1">Uncharacterized protein</fullName>
    </submittedName>
</protein>
<evidence type="ECO:0000313" key="2">
    <source>
        <dbReference type="Proteomes" id="UP001630127"/>
    </source>
</evidence>
<sequence length="142" mass="16437">MLDMQLLLKDAQLGVSKIMILQRQGTAMGGISQLQKLTKDQATVMGDSFIVARTFQDHNRRYSTEDIEVDEDEMTLDKENDVTNSTTIFVFLVVRKSKFKKKNLWSTVMLLLHPWVKERLTLNLALLARVNQFAYLTWDLNN</sequence>
<dbReference type="EMBL" id="JBJUIK010000013">
    <property type="protein sequence ID" value="KAL3507041.1"/>
    <property type="molecule type" value="Genomic_DNA"/>
</dbReference>
<proteinExistence type="predicted"/>
<accession>A0ABD2YK10</accession>
<dbReference type="AlphaFoldDB" id="A0ABD2YK10"/>